<proteinExistence type="predicted"/>
<keyword evidence="1" id="KW-1133">Transmembrane helix</keyword>
<dbReference type="EMBL" id="HG934468">
    <property type="protein sequence ID" value="CDN31281.1"/>
    <property type="molecule type" value="Genomic_DNA"/>
</dbReference>
<reference evidence="2 3" key="1">
    <citation type="journal article" date="2015" name="Genome Announc.">
        <title>Complete Genome Sequence of the Novel Leech Symbiont Mucinivorans hirudinis M3T.</title>
        <authorList>
            <person name="Nelson M.C."/>
            <person name="Bomar L."/>
            <person name="Graf J."/>
        </authorList>
    </citation>
    <scope>NUCLEOTIDE SEQUENCE [LARGE SCALE GENOMIC DNA]</scope>
    <source>
        <strain evidence="3">M3</strain>
    </source>
</reference>
<dbReference type="eggNOG" id="ENOG5033F67">
    <property type="taxonomic scope" value="Bacteria"/>
</dbReference>
<sequence>MLRQLWQKFIPIFAVFSLRSAFPWIMLIVGLIAAIFGFSSLIDGCPNWQEICKWISNILIVSVIIGFISSYFQYKGIYQKNLFDVIYGKEFLKKRNDIDSIWSNVTEVLFESKFPEISNEIFDVINRHYIKKKEYYVSNQTIVLTVKWHDKVQGLVEIIEETEFNVIPKNKSKFQFVNLFTSEVVLKEGKAFECCHYELMSYSINDKDVSPRQDPKTLKNVKHFFLEVDLENCESYKVKRTIKKVQNLNFDCTVGFKARSFINKLRLQIFNEIHDDIKICFMPRGVLEEYKVKERKDFFECEYDGLLLPKQGYILTLLNTYKCYGT</sequence>
<evidence type="ECO:0000256" key="1">
    <source>
        <dbReference type="SAM" id="Phobius"/>
    </source>
</evidence>
<name>A0A060R7L3_9BACT</name>
<dbReference type="STRING" id="1433126.BN938_1187"/>
<feature type="transmembrane region" description="Helical" evidence="1">
    <location>
        <begin position="21"/>
        <end position="42"/>
    </location>
</feature>
<keyword evidence="3" id="KW-1185">Reference proteome</keyword>
<dbReference type="Proteomes" id="UP000027616">
    <property type="component" value="Chromosome I"/>
</dbReference>
<organism evidence="2 3">
    <name type="scientific">Mucinivorans hirudinis</name>
    <dbReference type="NCBI Taxonomy" id="1433126"/>
    <lineage>
        <taxon>Bacteria</taxon>
        <taxon>Pseudomonadati</taxon>
        <taxon>Bacteroidota</taxon>
        <taxon>Bacteroidia</taxon>
        <taxon>Bacteroidales</taxon>
        <taxon>Rikenellaceae</taxon>
        <taxon>Mucinivorans</taxon>
    </lineage>
</organism>
<protein>
    <submittedName>
        <fullName evidence="2">Uncharacterized protein</fullName>
    </submittedName>
</protein>
<accession>A0A060R7L3</accession>
<evidence type="ECO:0000313" key="3">
    <source>
        <dbReference type="Proteomes" id="UP000027616"/>
    </source>
</evidence>
<dbReference type="AlphaFoldDB" id="A0A060R7L3"/>
<dbReference type="KEGG" id="rbc:BN938_1187"/>
<evidence type="ECO:0000313" key="2">
    <source>
        <dbReference type="EMBL" id="CDN31281.1"/>
    </source>
</evidence>
<gene>
    <name evidence="2" type="ORF">BN938_1187</name>
</gene>
<dbReference type="HOGENOM" id="CLU_859868_0_0_10"/>
<keyword evidence="1" id="KW-0472">Membrane</keyword>
<dbReference type="OrthoDB" id="1351085at2"/>
<feature type="transmembrane region" description="Helical" evidence="1">
    <location>
        <begin position="54"/>
        <end position="72"/>
    </location>
</feature>
<keyword evidence="1" id="KW-0812">Transmembrane</keyword>